<evidence type="ECO:0000256" key="1">
    <source>
        <dbReference type="ARBA" id="ARBA00004123"/>
    </source>
</evidence>
<evidence type="ECO:0000256" key="2">
    <source>
        <dbReference type="ARBA" id="ARBA00005287"/>
    </source>
</evidence>
<gene>
    <name evidence="4" type="primary">Os01g0857700_3</name>
    <name evidence="4" type="ORF">Zm00014a_000256</name>
</gene>
<dbReference type="ExpressionAtlas" id="A0A3L6DZW4">
    <property type="expression patterns" value="baseline and differential"/>
</dbReference>
<dbReference type="Proteomes" id="UP000251960">
    <property type="component" value="Chromosome 7"/>
</dbReference>
<organism evidence="4 5">
    <name type="scientific">Zea mays</name>
    <name type="common">Maize</name>
    <dbReference type="NCBI Taxonomy" id="4577"/>
    <lineage>
        <taxon>Eukaryota</taxon>
        <taxon>Viridiplantae</taxon>
        <taxon>Streptophyta</taxon>
        <taxon>Embryophyta</taxon>
        <taxon>Tracheophyta</taxon>
        <taxon>Spermatophyta</taxon>
        <taxon>Magnoliopsida</taxon>
        <taxon>Liliopsida</taxon>
        <taxon>Poales</taxon>
        <taxon>Poaceae</taxon>
        <taxon>PACMAD clade</taxon>
        <taxon>Panicoideae</taxon>
        <taxon>Andropogonodae</taxon>
        <taxon>Andropogoneae</taxon>
        <taxon>Tripsacinae</taxon>
        <taxon>Zea</taxon>
    </lineage>
</organism>
<reference evidence="4 5" key="1">
    <citation type="journal article" date="2018" name="Nat. Genet.">
        <title>Extensive intraspecific gene order and gene structural variations between Mo17 and other maize genomes.</title>
        <authorList>
            <person name="Sun S."/>
            <person name="Zhou Y."/>
            <person name="Chen J."/>
            <person name="Shi J."/>
            <person name="Zhao H."/>
            <person name="Zhao H."/>
            <person name="Song W."/>
            <person name="Zhang M."/>
            <person name="Cui Y."/>
            <person name="Dong X."/>
            <person name="Liu H."/>
            <person name="Ma X."/>
            <person name="Jiao Y."/>
            <person name="Wang B."/>
            <person name="Wei X."/>
            <person name="Stein J.C."/>
            <person name="Glaubitz J.C."/>
            <person name="Lu F."/>
            <person name="Yu G."/>
            <person name="Liang C."/>
            <person name="Fengler K."/>
            <person name="Li B."/>
            <person name="Rafalski A."/>
            <person name="Schnable P.S."/>
            <person name="Ware D.H."/>
            <person name="Buckler E.S."/>
            <person name="Lai J."/>
        </authorList>
    </citation>
    <scope>NUCLEOTIDE SEQUENCE [LARGE SCALE GENOMIC DNA]</scope>
    <source>
        <strain evidence="5">cv. Missouri 17</strain>
        <tissue evidence="4">Seedling</tissue>
    </source>
</reference>
<comment type="similarity">
    <text evidence="2">Belongs to the BUD31 (G10) family.</text>
</comment>
<comment type="subcellular location">
    <subcellularLocation>
        <location evidence="1">Nucleus</location>
    </subcellularLocation>
</comment>
<dbReference type="AlphaFoldDB" id="A0A3L6DZW4"/>
<keyword evidence="3" id="KW-0539">Nucleus</keyword>
<dbReference type="InterPro" id="IPR001748">
    <property type="entry name" value="BUD31"/>
</dbReference>
<dbReference type="EMBL" id="NCVQ01000008">
    <property type="protein sequence ID" value="PWZ14069.1"/>
    <property type="molecule type" value="Genomic_DNA"/>
</dbReference>
<comment type="caution">
    <text evidence="4">The sequence shown here is derived from an EMBL/GenBank/DDBJ whole genome shotgun (WGS) entry which is preliminary data.</text>
</comment>
<dbReference type="GO" id="GO:0005634">
    <property type="term" value="C:nucleus"/>
    <property type="evidence" value="ECO:0007669"/>
    <property type="project" value="UniProtKB-SubCell"/>
</dbReference>
<dbReference type="PANTHER" id="PTHR19411:SF7">
    <property type="entry name" value="PROTEIN BUD31 HOMOLOG 1"/>
    <property type="match status" value="1"/>
</dbReference>
<sequence length="74" mass="8969">MPKIKTSSFKYPEGWELIEPTIHELDAKMGKAENDPHDGKRKCEALWPIFRISHQRSRYIYDLYYRRKEISQEL</sequence>
<evidence type="ECO:0000313" key="4">
    <source>
        <dbReference type="EMBL" id="PWZ14069.1"/>
    </source>
</evidence>
<name>A0A3L6DZW4_MAIZE</name>
<proteinExistence type="inferred from homology"/>
<protein>
    <submittedName>
        <fullName evidence="4">Protein BUD31 1</fullName>
    </submittedName>
</protein>
<evidence type="ECO:0000256" key="3">
    <source>
        <dbReference type="ARBA" id="ARBA00023242"/>
    </source>
</evidence>
<dbReference type="PANTHER" id="PTHR19411">
    <property type="entry name" value="PROTEIN BUD31-RELATED"/>
    <property type="match status" value="1"/>
</dbReference>
<evidence type="ECO:0000313" key="5">
    <source>
        <dbReference type="Proteomes" id="UP000251960"/>
    </source>
</evidence>
<dbReference type="PRINTS" id="PR00322">
    <property type="entry name" value="G10"/>
</dbReference>
<accession>A0A3L6DZW4</accession>
<dbReference type="Pfam" id="PF01125">
    <property type="entry name" value="BUD31"/>
    <property type="match status" value="1"/>
</dbReference>